<feature type="compositionally biased region" description="Basic and acidic residues" evidence="1">
    <location>
        <begin position="265"/>
        <end position="280"/>
    </location>
</feature>
<feature type="compositionally biased region" description="Basic and acidic residues" evidence="1">
    <location>
        <begin position="24"/>
        <end position="47"/>
    </location>
</feature>
<dbReference type="EMBL" id="CP051141">
    <property type="protein sequence ID" value="QIW99815.1"/>
    <property type="molecule type" value="Genomic_DNA"/>
</dbReference>
<evidence type="ECO:0000313" key="4">
    <source>
        <dbReference type="Proteomes" id="UP000503462"/>
    </source>
</evidence>
<gene>
    <name evidence="3" type="ORF">AMS68_005333</name>
</gene>
<reference evidence="3 4" key="1">
    <citation type="journal article" date="2016" name="Sci. Rep.">
        <title>Peltaster fructicola genome reveals evolution from an invasive phytopathogen to an ectophytic parasite.</title>
        <authorList>
            <person name="Xu C."/>
            <person name="Chen H."/>
            <person name="Gleason M.L."/>
            <person name="Xu J.R."/>
            <person name="Liu H."/>
            <person name="Zhang R."/>
            <person name="Sun G."/>
        </authorList>
    </citation>
    <scope>NUCLEOTIDE SEQUENCE [LARGE SCALE GENOMIC DNA]</scope>
    <source>
        <strain evidence="3 4">LNHT1506</strain>
    </source>
</reference>
<feature type="region of interest" description="Disordered" evidence="1">
    <location>
        <begin position="24"/>
        <end position="96"/>
    </location>
</feature>
<evidence type="ECO:0000259" key="2">
    <source>
        <dbReference type="SMART" id="SM01083"/>
    </source>
</evidence>
<sequence length="297" mass="35384">MPLHLLGKKSWNVYNTANIDRVRHDEAKAREKEEAEEQRTQQEDAARRTGILRGEGFKGVSSTDLSTEDREAGTYDRDYQVSRKRRRLHGEDDTDRDIRWARQDAETSRKARVTLSRRDTDVPIHDQDGHIQLVPVPDVKEASKIEKNAEVETEKARKQRQDEDHYTMRFSNAAGFKNNMQAPWYAERSTSTVAAMPAKDVWGNEDPRRRDREQKRVVSNDPLAFMQQAQRQLKQSEHDRERWRTERTAELRDLKRDQQKRRHRTHDEIEPLDLDGLKQEPRKHRRHHHRRRSRSRH</sequence>
<feature type="domain" description="CBF1-interacting co-repressor CIR N-terminal" evidence="2">
    <location>
        <begin position="10"/>
        <end position="46"/>
    </location>
</feature>
<feature type="compositionally biased region" description="Basic and acidic residues" evidence="1">
    <location>
        <begin position="67"/>
        <end position="81"/>
    </location>
</feature>
<dbReference type="OrthoDB" id="2159131at2759"/>
<dbReference type="PANTHER" id="PTHR22093">
    <property type="entry name" value="LEUKOCYTE RECEPTOR CLUSTER LRC MEMBER 1"/>
    <property type="match status" value="1"/>
</dbReference>
<protein>
    <recommendedName>
        <fullName evidence="2">CBF1-interacting co-repressor CIR N-terminal domain-containing protein</fullName>
    </recommendedName>
</protein>
<dbReference type="PANTHER" id="PTHR22093:SF0">
    <property type="entry name" value="LEUKOCYTE RECEPTOR CLUSTER MEMBER 1"/>
    <property type="match status" value="1"/>
</dbReference>
<feature type="compositionally biased region" description="Basic and acidic residues" evidence="1">
    <location>
        <begin position="234"/>
        <end position="257"/>
    </location>
</feature>
<feature type="compositionally biased region" description="Basic residues" evidence="1">
    <location>
        <begin position="281"/>
        <end position="297"/>
    </location>
</feature>
<dbReference type="AlphaFoldDB" id="A0A6H0XYR0"/>
<organism evidence="3 4">
    <name type="scientific">Peltaster fructicola</name>
    <dbReference type="NCBI Taxonomy" id="286661"/>
    <lineage>
        <taxon>Eukaryota</taxon>
        <taxon>Fungi</taxon>
        <taxon>Dikarya</taxon>
        <taxon>Ascomycota</taxon>
        <taxon>Pezizomycotina</taxon>
        <taxon>Dothideomycetes</taxon>
        <taxon>Dothideomycetes incertae sedis</taxon>
        <taxon>Peltaster</taxon>
    </lineage>
</organism>
<name>A0A6H0XYR0_9PEZI</name>
<evidence type="ECO:0000313" key="3">
    <source>
        <dbReference type="EMBL" id="QIW99815.1"/>
    </source>
</evidence>
<dbReference type="InterPro" id="IPR019339">
    <property type="entry name" value="CIR_N_dom"/>
</dbReference>
<dbReference type="InterPro" id="IPR039875">
    <property type="entry name" value="LENG1-like"/>
</dbReference>
<evidence type="ECO:0000256" key="1">
    <source>
        <dbReference type="SAM" id="MobiDB-lite"/>
    </source>
</evidence>
<proteinExistence type="predicted"/>
<accession>A0A6H0XYR0</accession>
<feature type="region of interest" description="Disordered" evidence="1">
    <location>
        <begin position="144"/>
        <end position="167"/>
    </location>
</feature>
<keyword evidence="4" id="KW-1185">Reference proteome</keyword>
<dbReference type="SMART" id="SM01083">
    <property type="entry name" value="Cir_N"/>
    <property type="match status" value="1"/>
</dbReference>
<dbReference type="Proteomes" id="UP000503462">
    <property type="component" value="Chromosome 3"/>
</dbReference>
<feature type="compositionally biased region" description="Basic and acidic residues" evidence="1">
    <location>
        <begin position="205"/>
        <end position="218"/>
    </location>
</feature>
<feature type="region of interest" description="Disordered" evidence="1">
    <location>
        <begin position="190"/>
        <end position="297"/>
    </location>
</feature>